<dbReference type="GO" id="GO:0051287">
    <property type="term" value="F:NAD binding"/>
    <property type="evidence" value="ECO:0007669"/>
    <property type="project" value="InterPro"/>
</dbReference>
<dbReference type="Pfam" id="PF02826">
    <property type="entry name" value="2-Hacid_dh_C"/>
    <property type="match status" value="1"/>
</dbReference>
<evidence type="ECO:0000256" key="1">
    <source>
        <dbReference type="ARBA" id="ARBA00005854"/>
    </source>
</evidence>
<dbReference type="CDD" id="cd12173">
    <property type="entry name" value="PGDH_4"/>
    <property type="match status" value="1"/>
</dbReference>
<accession>A0A1G7G3H8</accession>
<dbReference type="STRING" id="282683.SAMN04488105_10897"/>
<evidence type="ECO:0000259" key="6">
    <source>
        <dbReference type="Pfam" id="PF02826"/>
    </source>
</evidence>
<evidence type="ECO:0000259" key="5">
    <source>
        <dbReference type="Pfam" id="PF00389"/>
    </source>
</evidence>
<dbReference type="PROSITE" id="PS00670">
    <property type="entry name" value="D_2_HYDROXYACID_DH_2"/>
    <property type="match status" value="1"/>
</dbReference>
<name>A0A1G7G3H8_9RHOB</name>
<protein>
    <submittedName>
        <fullName evidence="7">(S)-sulfolactate dehydrogenase</fullName>
    </submittedName>
</protein>
<dbReference type="InterPro" id="IPR006139">
    <property type="entry name" value="D-isomer_2_OHA_DH_cat_dom"/>
</dbReference>
<dbReference type="PANTHER" id="PTHR42789">
    <property type="entry name" value="D-ISOMER SPECIFIC 2-HYDROXYACID DEHYDROGENASE FAMILY PROTEIN (AFU_ORTHOLOGUE AFUA_6G10090)"/>
    <property type="match status" value="1"/>
</dbReference>
<proteinExistence type="inferred from homology"/>
<dbReference type="PANTHER" id="PTHR42789:SF1">
    <property type="entry name" value="D-ISOMER SPECIFIC 2-HYDROXYACID DEHYDROGENASE FAMILY PROTEIN (AFU_ORTHOLOGUE AFUA_6G10090)"/>
    <property type="match status" value="1"/>
</dbReference>
<dbReference type="GO" id="GO:0016616">
    <property type="term" value="F:oxidoreductase activity, acting on the CH-OH group of donors, NAD or NADP as acceptor"/>
    <property type="evidence" value="ECO:0007669"/>
    <property type="project" value="InterPro"/>
</dbReference>
<dbReference type="Gene3D" id="3.40.50.720">
    <property type="entry name" value="NAD(P)-binding Rossmann-like Domain"/>
    <property type="match status" value="2"/>
</dbReference>
<keyword evidence="2 4" id="KW-0560">Oxidoreductase</keyword>
<evidence type="ECO:0000313" key="7">
    <source>
        <dbReference type="EMBL" id="SDE82694.1"/>
    </source>
</evidence>
<dbReference type="InterPro" id="IPR050857">
    <property type="entry name" value="D-2-hydroxyacid_DH"/>
</dbReference>
<dbReference type="SUPFAM" id="SSF51735">
    <property type="entry name" value="NAD(P)-binding Rossmann-fold domains"/>
    <property type="match status" value="1"/>
</dbReference>
<dbReference type="PROSITE" id="PS00671">
    <property type="entry name" value="D_2_HYDROXYACID_DH_3"/>
    <property type="match status" value="1"/>
</dbReference>
<dbReference type="InterPro" id="IPR036291">
    <property type="entry name" value="NAD(P)-bd_dom_sf"/>
</dbReference>
<comment type="similarity">
    <text evidence="1 4">Belongs to the D-isomer specific 2-hydroxyacid dehydrogenase family.</text>
</comment>
<keyword evidence="8" id="KW-1185">Reference proteome</keyword>
<dbReference type="InterPro" id="IPR006140">
    <property type="entry name" value="D-isomer_DH_NAD-bd"/>
</dbReference>
<sequence>MRVVVSEFIDEAALAKFGPEIAVTYDPGLVDDREALLAALPGAQALIVRNRTQVDAAVLEAAPGLRVIGRLGVGLDNIDLGACAARGVVVHPATGANTLSVAEYVISVTLSLLRGVHGANAAMIAGSWPRNALIGAEVSGRVMGLVGYGGIARAVAERARAMGMQIAAFDPYLPDTDPAWQDVRRCDLGTLLASADVISLHVPLTPETRGLVGPEAIASMKPGAVVINTARGGIVDEAALAEGLRSGRLGGAALDVFETEPLTAEAAERFAGLENLVLTPHVAGVTQEANVRVSAITVENVLRELAHADA</sequence>
<dbReference type="FunFam" id="3.40.50.720:FF:000203">
    <property type="entry name" value="D-3-phosphoglycerate dehydrogenase (SerA)"/>
    <property type="match status" value="1"/>
</dbReference>
<dbReference type="EMBL" id="FNAV01000008">
    <property type="protein sequence ID" value="SDE82694.1"/>
    <property type="molecule type" value="Genomic_DNA"/>
</dbReference>
<dbReference type="OrthoDB" id="9793626at2"/>
<dbReference type="RefSeq" id="WP_089959918.1">
    <property type="nucleotide sequence ID" value="NZ_FNAV01000008.1"/>
</dbReference>
<evidence type="ECO:0000256" key="2">
    <source>
        <dbReference type="ARBA" id="ARBA00023002"/>
    </source>
</evidence>
<evidence type="ECO:0000313" key="8">
    <source>
        <dbReference type="Proteomes" id="UP000198994"/>
    </source>
</evidence>
<dbReference type="InterPro" id="IPR029753">
    <property type="entry name" value="D-isomer_DH_CS"/>
</dbReference>
<feature type="domain" description="D-isomer specific 2-hydroxyacid dehydrogenase NAD-binding" evidence="6">
    <location>
        <begin position="107"/>
        <end position="283"/>
    </location>
</feature>
<feature type="domain" description="D-isomer specific 2-hydroxyacid dehydrogenase catalytic" evidence="5">
    <location>
        <begin position="10"/>
        <end position="303"/>
    </location>
</feature>
<dbReference type="AlphaFoldDB" id="A0A1G7G3H8"/>
<evidence type="ECO:0000256" key="4">
    <source>
        <dbReference type="RuleBase" id="RU003719"/>
    </source>
</evidence>
<organism evidence="7 8">
    <name type="scientific">Salipiger thiooxidans</name>
    <dbReference type="NCBI Taxonomy" id="282683"/>
    <lineage>
        <taxon>Bacteria</taxon>
        <taxon>Pseudomonadati</taxon>
        <taxon>Pseudomonadota</taxon>
        <taxon>Alphaproteobacteria</taxon>
        <taxon>Rhodobacterales</taxon>
        <taxon>Roseobacteraceae</taxon>
        <taxon>Salipiger</taxon>
    </lineage>
</organism>
<reference evidence="8" key="1">
    <citation type="submission" date="2016-10" db="EMBL/GenBank/DDBJ databases">
        <authorList>
            <person name="Varghese N."/>
            <person name="Submissions S."/>
        </authorList>
    </citation>
    <scope>NUCLEOTIDE SEQUENCE [LARGE SCALE GENOMIC DNA]</scope>
    <source>
        <strain evidence="8">DSM 10146</strain>
    </source>
</reference>
<dbReference type="Proteomes" id="UP000198994">
    <property type="component" value="Unassembled WGS sequence"/>
</dbReference>
<dbReference type="Pfam" id="PF00389">
    <property type="entry name" value="2-Hacid_dh"/>
    <property type="match status" value="1"/>
</dbReference>
<evidence type="ECO:0000256" key="3">
    <source>
        <dbReference type="ARBA" id="ARBA00023027"/>
    </source>
</evidence>
<dbReference type="SUPFAM" id="SSF52283">
    <property type="entry name" value="Formate/glycerate dehydrogenase catalytic domain-like"/>
    <property type="match status" value="1"/>
</dbReference>
<keyword evidence="3" id="KW-0520">NAD</keyword>
<gene>
    <name evidence="7" type="ORF">SAMN04488105_10897</name>
</gene>